<evidence type="ECO:0000313" key="2">
    <source>
        <dbReference type="Proteomes" id="UP000030636"/>
    </source>
</evidence>
<proteinExistence type="predicted"/>
<gene>
    <name evidence="1" type="ORF">AH67_07080</name>
</gene>
<evidence type="ECO:0000313" key="1">
    <source>
        <dbReference type="EMBL" id="AIZ17092.1"/>
    </source>
</evidence>
<dbReference type="KEGG" id="bpsp:AH67_07080"/>
<keyword evidence="2" id="KW-1185">Reference proteome</keyword>
<dbReference type="HOGENOM" id="CLU_2932055_0_0_11"/>
<organism evidence="1 2">
    <name type="scientific">Bifidobacterium pseudolongum PV8-2</name>
    <dbReference type="NCBI Taxonomy" id="1447715"/>
    <lineage>
        <taxon>Bacteria</taxon>
        <taxon>Bacillati</taxon>
        <taxon>Actinomycetota</taxon>
        <taxon>Actinomycetes</taxon>
        <taxon>Bifidobacteriales</taxon>
        <taxon>Bifidobacteriaceae</taxon>
        <taxon>Bifidobacterium</taxon>
    </lineage>
</organism>
<accession>A0A0A7IA18</accession>
<dbReference type="Proteomes" id="UP000030636">
    <property type="component" value="Chromosome"/>
</dbReference>
<reference evidence="1 2" key="1">
    <citation type="journal article" date="2015" name="Genome Announc.">
        <title>Bifidobacterium pseudolongum Strain PV8-2, Isolated from a Stool Sample of an Anemic Kenyan Infant.</title>
        <authorList>
            <person name="Vazquez-Gutierrez P."/>
            <person name="Lacroix C."/>
            <person name="Chassard C."/>
            <person name="Klumpp J."/>
            <person name="Stevens M.J."/>
            <person name="Jans C."/>
        </authorList>
    </citation>
    <scope>NUCLEOTIDE SEQUENCE [LARGE SCALE GENOMIC DNA]</scope>
    <source>
        <strain evidence="1 2">PV8-2</strain>
    </source>
</reference>
<sequence>MQFCIASNHCIDQRCSQQYADRFITLWPFTEVHSSEHGETQDMCARNTTNCDTIKSICIG</sequence>
<name>A0A0A7IA18_9BIFI</name>
<protein>
    <submittedName>
        <fullName evidence="1">Uncharacterized protein</fullName>
    </submittedName>
</protein>
<dbReference type="EMBL" id="CP007457">
    <property type="protein sequence ID" value="AIZ17092.1"/>
    <property type="molecule type" value="Genomic_DNA"/>
</dbReference>
<dbReference type="AlphaFoldDB" id="A0A0A7IA18"/>